<dbReference type="FunFam" id="3.40.50.720:FF:000047">
    <property type="entry name" value="NADP-dependent L-serine/L-allo-threonine dehydrogenase"/>
    <property type="match status" value="1"/>
</dbReference>
<keyword evidence="5" id="KW-1185">Reference proteome</keyword>
<dbReference type="EMBL" id="LIIK01000041">
    <property type="protein sequence ID" value="KQM08401.1"/>
    <property type="molecule type" value="Genomic_DNA"/>
</dbReference>
<evidence type="ECO:0000313" key="4">
    <source>
        <dbReference type="EMBL" id="KQM08401.1"/>
    </source>
</evidence>
<dbReference type="PIRSF" id="PIRSF000126">
    <property type="entry name" value="11-beta-HSD1"/>
    <property type="match status" value="1"/>
</dbReference>
<dbReference type="PROSITE" id="PS00061">
    <property type="entry name" value="ADH_SHORT"/>
    <property type="match status" value="1"/>
</dbReference>
<accession>A0A0Q4B847</accession>
<evidence type="ECO:0000313" key="5">
    <source>
        <dbReference type="Proteomes" id="UP000054172"/>
    </source>
</evidence>
<name>A0A0Q4B847_9BACT</name>
<proteinExistence type="inferred from homology"/>
<comment type="caution">
    <text evidence="4">The sequence shown here is derived from an EMBL/GenBank/DDBJ whole genome shotgun (WGS) entry which is preliminary data.</text>
</comment>
<dbReference type="GO" id="GO:0016616">
    <property type="term" value="F:oxidoreductase activity, acting on the CH-OH group of donors, NAD or NADP as acceptor"/>
    <property type="evidence" value="ECO:0007669"/>
    <property type="project" value="UniProtKB-ARBA"/>
</dbReference>
<sequence>MKKTVFITGATSGIGQATARRLAREKYDLLLTGRRNERLEVLKNELEQISGSRVLTLCFDIRKLTELQAAVDSLPSEWQTIDVLVNNAGLALGLAPLHEGAIEDWECMIDTNVKGLLYATRILSPRMVARKSGHIVNVCSISGKGVYPNGAVYCATKHAVDAITTGMRMDFLPYGIRVTQVCPGAVETEFSMVRFHGDKSRADKVYEGFQPLTPEDVAEAICYAISQPAHVNVQDITILPTAQANVSMFHKTTR</sequence>
<organism evidence="4 5">
    <name type="scientific">Candidatus [Bacteroides] periocalifornicus</name>
    <dbReference type="NCBI Taxonomy" id="1702214"/>
    <lineage>
        <taxon>Bacteria</taxon>
        <taxon>Pseudomonadati</taxon>
        <taxon>Bacteroidota</taxon>
    </lineage>
</organism>
<dbReference type="CDD" id="cd05346">
    <property type="entry name" value="SDR_c5"/>
    <property type="match status" value="1"/>
</dbReference>
<evidence type="ECO:0000256" key="1">
    <source>
        <dbReference type="ARBA" id="ARBA00006484"/>
    </source>
</evidence>
<comment type="similarity">
    <text evidence="1 3">Belongs to the short-chain dehydrogenases/reductases (SDR) family.</text>
</comment>
<dbReference type="PANTHER" id="PTHR42901:SF1">
    <property type="entry name" value="ALCOHOL DEHYDROGENASE"/>
    <property type="match status" value="1"/>
</dbReference>
<keyword evidence="2" id="KW-0560">Oxidoreductase</keyword>
<dbReference type="PRINTS" id="PR00080">
    <property type="entry name" value="SDRFAMILY"/>
</dbReference>
<dbReference type="Gene3D" id="3.40.50.720">
    <property type="entry name" value="NAD(P)-binding Rossmann-like Domain"/>
    <property type="match status" value="1"/>
</dbReference>
<dbReference type="Pfam" id="PF00106">
    <property type="entry name" value="adh_short"/>
    <property type="match status" value="1"/>
</dbReference>
<gene>
    <name evidence="4" type="ORF">AL399_07630</name>
</gene>
<dbReference type="STRING" id="1702214.AL399_07630"/>
<dbReference type="InterPro" id="IPR002347">
    <property type="entry name" value="SDR_fam"/>
</dbReference>
<dbReference type="PANTHER" id="PTHR42901">
    <property type="entry name" value="ALCOHOL DEHYDROGENASE"/>
    <property type="match status" value="1"/>
</dbReference>
<dbReference type="InterPro" id="IPR036291">
    <property type="entry name" value="NAD(P)-bd_dom_sf"/>
</dbReference>
<dbReference type="PATRIC" id="fig|1702214.3.peg.1269"/>
<evidence type="ECO:0000256" key="2">
    <source>
        <dbReference type="ARBA" id="ARBA00023002"/>
    </source>
</evidence>
<dbReference type="AlphaFoldDB" id="A0A0Q4B847"/>
<dbReference type="SUPFAM" id="SSF51735">
    <property type="entry name" value="NAD(P)-binding Rossmann-fold domains"/>
    <property type="match status" value="1"/>
</dbReference>
<dbReference type="Proteomes" id="UP000054172">
    <property type="component" value="Unassembled WGS sequence"/>
</dbReference>
<dbReference type="InterPro" id="IPR020904">
    <property type="entry name" value="Sc_DH/Rdtase_CS"/>
</dbReference>
<protein>
    <submittedName>
        <fullName evidence="4">Short-chain dehydrogenase</fullName>
    </submittedName>
</protein>
<reference evidence="4" key="1">
    <citation type="submission" date="2015-08" db="EMBL/GenBank/DDBJ databases">
        <title>Candidatus Bacteriodes Periocalifornicus.</title>
        <authorList>
            <person name="McLean J.S."/>
            <person name="Kelley S."/>
        </authorList>
    </citation>
    <scope>NUCLEOTIDE SEQUENCE [LARGE SCALE GENOMIC DNA]</scope>
    <source>
        <strain evidence="4">12B</strain>
    </source>
</reference>
<dbReference type="PRINTS" id="PR00081">
    <property type="entry name" value="GDHRDH"/>
</dbReference>
<evidence type="ECO:0000256" key="3">
    <source>
        <dbReference type="RuleBase" id="RU000363"/>
    </source>
</evidence>